<dbReference type="Pfam" id="PF05973">
    <property type="entry name" value="Gp49"/>
    <property type="match status" value="1"/>
</dbReference>
<evidence type="ECO:0000313" key="2">
    <source>
        <dbReference type="Proteomes" id="UP001523565"/>
    </source>
</evidence>
<reference evidence="1 2" key="1">
    <citation type="journal article" date="2022" name="Genome Biol. Evol.">
        <title>Host diet, physiology and behaviors set the stage for Lachnospiraceae cladogenesis.</title>
        <authorList>
            <person name="Vera-Ponce De Leon A."/>
            <person name="Schneider M."/>
            <person name="Jahnes B.C."/>
            <person name="Sadowski V."/>
            <person name="Camuy-Velez L.A."/>
            <person name="Duan J."/>
            <person name="Sabree Z.L."/>
        </authorList>
    </citation>
    <scope>NUCLEOTIDE SEQUENCE [LARGE SCALE GENOMIC DNA]</scope>
    <source>
        <strain evidence="1 2">PAL227</strain>
    </source>
</reference>
<dbReference type="EMBL" id="JAMZFV010000029">
    <property type="protein sequence ID" value="MCP1111352.1"/>
    <property type="molecule type" value="Genomic_DNA"/>
</dbReference>
<dbReference type="Proteomes" id="UP001523565">
    <property type="component" value="Unassembled WGS sequence"/>
</dbReference>
<accession>A0ABT1EKX2</accession>
<comment type="caution">
    <text evidence="1">The sequence shown here is derived from an EMBL/GenBank/DDBJ whole genome shotgun (WGS) entry which is preliminary data.</text>
</comment>
<organism evidence="1 2">
    <name type="scientific">Ohessyouella blattaphilus</name>
    <dbReference type="NCBI Taxonomy" id="2949333"/>
    <lineage>
        <taxon>Bacteria</taxon>
        <taxon>Bacillati</taxon>
        <taxon>Bacillota</taxon>
        <taxon>Clostridia</taxon>
        <taxon>Lachnospirales</taxon>
        <taxon>Lachnospiraceae</taxon>
        <taxon>Ohessyouella</taxon>
    </lineage>
</organism>
<protein>
    <submittedName>
        <fullName evidence="1">Type II toxin-antitoxin system RelE/ParE family toxin</fullName>
    </submittedName>
</protein>
<dbReference type="InterPro" id="IPR009241">
    <property type="entry name" value="HigB-like"/>
</dbReference>
<sequence>MRVVPYCSTSGKNLITKYIDSLTIDEQVDGFSVLKSLADGKYSELKIKTWEGKIKEVYFYKHNRIFYIIENGDTIYLLHACRKQKNQTEKKDAKVIRRRAKEIAQACKFRL</sequence>
<proteinExistence type="predicted"/>
<gene>
    <name evidence="1" type="ORF">NK118_13940</name>
</gene>
<name>A0ABT1EKX2_9FIRM</name>
<dbReference type="RefSeq" id="WP_262070227.1">
    <property type="nucleotide sequence ID" value="NZ_JAMXOC010000029.1"/>
</dbReference>
<evidence type="ECO:0000313" key="1">
    <source>
        <dbReference type="EMBL" id="MCP1111352.1"/>
    </source>
</evidence>
<keyword evidence="2" id="KW-1185">Reference proteome</keyword>